<reference evidence="1" key="1">
    <citation type="journal article" date="2020" name="New Phytol.">
        <title>Comparative genomics reveals dynamic genome evolution in host specialist ectomycorrhizal fungi.</title>
        <authorList>
            <person name="Lofgren L.A."/>
            <person name="Nguyen N.H."/>
            <person name="Vilgalys R."/>
            <person name="Ruytinx J."/>
            <person name="Liao H.L."/>
            <person name="Branco S."/>
            <person name="Kuo A."/>
            <person name="LaButti K."/>
            <person name="Lipzen A."/>
            <person name="Andreopoulos W."/>
            <person name="Pangilinan J."/>
            <person name="Riley R."/>
            <person name="Hundley H."/>
            <person name="Na H."/>
            <person name="Barry K."/>
            <person name="Grigoriev I.V."/>
            <person name="Stajich J.E."/>
            <person name="Kennedy P.G."/>
        </authorList>
    </citation>
    <scope>NUCLEOTIDE SEQUENCE</scope>
    <source>
        <strain evidence="1">S12</strain>
    </source>
</reference>
<dbReference type="GeneID" id="64594756"/>
<dbReference type="Proteomes" id="UP000719766">
    <property type="component" value="Unassembled WGS sequence"/>
</dbReference>
<organism evidence="1 2">
    <name type="scientific">Suillus plorans</name>
    <dbReference type="NCBI Taxonomy" id="116603"/>
    <lineage>
        <taxon>Eukaryota</taxon>
        <taxon>Fungi</taxon>
        <taxon>Dikarya</taxon>
        <taxon>Basidiomycota</taxon>
        <taxon>Agaricomycotina</taxon>
        <taxon>Agaricomycetes</taxon>
        <taxon>Agaricomycetidae</taxon>
        <taxon>Boletales</taxon>
        <taxon>Suillineae</taxon>
        <taxon>Suillaceae</taxon>
        <taxon>Suillus</taxon>
    </lineage>
</organism>
<evidence type="ECO:0000313" key="2">
    <source>
        <dbReference type="Proteomes" id="UP000719766"/>
    </source>
</evidence>
<proteinExistence type="predicted"/>
<name>A0A9P7DAD2_9AGAM</name>
<dbReference type="RefSeq" id="XP_041152362.1">
    <property type="nucleotide sequence ID" value="XM_041300992.1"/>
</dbReference>
<dbReference type="AlphaFoldDB" id="A0A9P7DAD2"/>
<comment type="caution">
    <text evidence="1">The sequence shown here is derived from an EMBL/GenBank/DDBJ whole genome shotgun (WGS) entry which is preliminary data.</text>
</comment>
<protein>
    <submittedName>
        <fullName evidence="1">Uncharacterized protein</fullName>
    </submittedName>
</protein>
<accession>A0A9P7DAD2</accession>
<dbReference type="OrthoDB" id="2392550at2759"/>
<evidence type="ECO:0000313" key="1">
    <source>
        <dbReference type="EMBL" id="KAG1784877.1"/>
    </source>
</evidence>
<dbReference type="EMBL" id="JABBWE010000126">
    <property type="protein sequence ID" value="KAG1784877.1"/>
    <property type="molecule type" value="Genomic_DNA"/>
</dbReference>
<sequence length="185" mass="20495">MLQSITDEEHRLERSDHEPTVGVWIGVEALLVEAYFMTKHSDLQLAPGASDGPLRWHVMHADMTVHQEGLISCGPELVCGDAPLNLEIEREARIVSISNTVSSLDLTSSSPMQPLYHYVKHQPCHIKLTQAGLAPPTPRQVVQGFLDLGLCKGSKDEILSGQLNLFPLWNWTFAEDGCARCPKCK</sequence>
<keyword evidence="2" id="KW-1185">Reference proteome</keyword>
<gene>
    <name evidence="1" type="ORF">HD556DRAFT_1314731</name>
</gene>